<dbReference type="AlphaFoldDB" id="A0A151ADR0"/>
<feature type="transmembrane region" description="Helical" evidence="1">
    <location>
        <begin position="58"/>
        <end position="79"/>
    </location>
</feature>
<gene>
    <name evidence="3" type="ORF">HAPAU_24570</name>
</gene>
<comment type="caution">
    <text evidence="3">The sequence shown here is derived from an EMBL/GenBank/DDBJ whole genome shotgun (WGS) entry which is preliminary data.</text>
</comment>
<evidence type="ECO:0000259" key="2">
    <source>
        <dbReference type="Pfam" id="PF18902"/>
    </source>
</evidence>
<sequence>MVTHEAGVWEALSRHEAALWGIVVLAMVADTALTYYGIERGLIEGNPVARVALERFGYAALGALKLLALGVGLAGRAVLPVGYTAIVPLGLAIPWTIASLVNAALIVTVS</sequence>
<feature type="transmembrane region" description="Helical" evidence="1">
    <location>
        <begin position="85"/>
        <end position="109"/>
    </location>
</feature>
<keyword evidence="1" id="KW-1133">Transmembrane helix</keyword>
<feature type="domain" description="DUF5658" evidence="2">
    <location>
        <begin position="23"/>
        <end position="105"/>
    </location>
</feature>
<dbReference type="InterPro" id="IPR043717">
    <property type="entry name" value="DUF5658"/>
</dbReference>
<proteinExistence type="predicted"/>
<evidence type="ECO:0000313" key="3">
    <source>
        <dbReference type="EMBL" id="KYH25779.1"/>
    </source>
</evidence>
<dbReference type="Pfam" id="PF18902">
    <property type="entry name" value="DUF5658"/>
    <property type="match status" value="1"/>
</dbReference>
<accession>A0A151ADR0</accession>
<dbReference type="RefSeq" id="WP_066382837.1">
    <property type="nucleotide sequence ID" value="NZ_LTAZ01000005.1"/>
</dbReference>
<keyword evidence="1" id="KW-0472">Membrane</keyword>
<dbReference type="EMBL" id="LTAZ01000005">
    <property type="protein sequence ID" value="KYH25779.1"/>
    <property type="molecule type" value="Genomic_DNA"/>
</dbReference>
<protein>
    <recommendedName>
        <fullName evidence="2">DUF5658 domain-containing protein</fullName>
    </recommendedName>
</protein>
<keyword evidence="4" id="KW-1185">Reference proteome</keyword>
<feature type="transmembrane region" description="Helical" evidence="1">
    <location>
        <begin position="17"/>
        <end position="38"/>
    </location>
</feature>
<reference evidence="3 4" key="1">
    <citation type="submission" date="2016-02" db="EMBL/GenBank/DDBJ databases">
        <title>Genome sequence of Halalkalicoccus paucihalophilus DSM 24557.</title>
        <authorList>
            <person name="Poehlein A."/>
            <person name="Daniel R."/>
        </authorList>
    </citation>
    <scope>NUCLEOTIDE SEQUENCE [LARGE SCALE GENOMIC DNA]</scope>
    <source>
        <strain evidence="3 4">DSM 24557</strain>
    </source>
</reference>
<keyword evidence="1" id="KW-0812">Transmembrane</keyword>
<dbReference type="Proteomes" id="UP000075321">
    <property type="component" value="Unassembled WGS sequence"/>
</dbReference>
<dbReference type="PATRIC" id="fig|1008153.3.peg.2504"/>
<evidence type="ECO:0000256" key="1">
    <source>
        <dbReference type="SAM" id="Phobius"/>
    </source>
</evidence>
<dbReference type="OrthoDB" id="306403at2157"/>
<name>A0A151ADR0_9EURY</name>
<organism evidence="3 4">
    <name type="scientific">Halalkalicoccus paucihalophilus</name>
    <dbReference type="NCBI Taxonomy" id="1008153"/>
    <lineage>
        <taxon>Archaea</taxon>
        <taxon>Methanobacteriati</taxon>
        <taxon>Methanobacteriota</taxon>
        <taxon>Stenosarchaea group</taxon>
        <taxon>Halobacteria</taxon>
        <taxon>Halobacteriales</taxon>
        <taxon>Halococcaceae</taxon>
        <taxon>Halalkalicoccus</taxon>
    </lineage>
</organism>
<evidence type="ECO:0000313" key="4">
    <source>
        <dbReference type="Proteomes" id="UP000075321"/>
    </source>
</evidence>